<feature type="chain" id="PRO_5017041800" evidence="2">
    <location>
        <begin position="21"/>
        <end position="492"/>
    </location>
</feature>
<proteinExistence type="predicted"/>
<protein>
    <submittedName>
        <fullName evidence="3">Glucan endo-1,3-alpha-glucosidase agn1</fullName>
    </submittedName>
</protein>
<reference evidence="3" key="1">
    <citation type="submission" date="2018-04" db="EMBL/GenBank/DDBJ databases">
        <title>Whole genome sequencing of Hypsizygus marmoreus.</title>
        <authorList>
            <person name="Choi I.-G."/>
            <person name="Min B."/>
            <person name="Kim J.-G."/>
            <person name="Kim S."/>
            <person name="Oh Y.-L."/>
            <person name="Kong W.-S."/>
            <person name="Park H."/>
            <person name="Jeong J."/>
            <person name="Song E.-S."/>
        </authorList>
    </citation>
    <scope>NUCLEOTIDE SEQUENCE [LARGE SCALE GENOMIC DNA]</scope>
    <source>
        <strain evidence="3">51987-8</strain>
    </source>
</reference>
<dbReference type="OrthoDB" id="3257981at2759"/>
<dbReference type="CDD" id="cd11577">
    <property type="entry name" value="GH71"/>
    <property type="match status" value="1"/>
</dbReference>
<organism evidence="3 4">
    <name type="scientific">Hypsizygus marmoreus</name>
    <name type="common">White beech mushroom</name>
    <name type="synonym">Agaricus marmoreus</name>
    <dbReference type="NCBI Taxonomy" id="39966"/>
    <lineage>
        <taxon>Eukaryota</taxon>
        <taxon>Fungi</taxon>
        <taxon>Dikarya</taxon>
        <taxon>Basidiomycota</taxon>
        <taxon>Agaricomycotina</taxon>
        <taxon>Agaricomycetes</taxon>
        <taxon>Agaricomycetidae</taxon>
        <taxon>Agaricales</taxon>
        <taxon>Tricholomatineae</taxon>
        <taxon>Lyophyllaceae</taxon>
        <taxon>Hypsizygus</taxon>
    </lineage>
</organism>
<accession>A0A369KCX0</accession>
<dbReference type="Proteomes" id="UP000076154">
    <property type="component" value="Unassembled WGS sequence"/>
</dbReference>
<feature type="signal peptide" evidence="2">
    <location>
        <begin position="1"/>
        <end position="20"/>
    </location>
</feature>
<evidence type="ECO:0000256" key="2">
    <source>
        <dbReference type="SAM" id="SignalP"/>
    </source>
</evidence>
<feature type="region of interest" description="Disordered" evidence="1">
    <location>
        <begin position="27"/>
        <end position="54"/>
    </location>
</feature>
<dbReference type="InParanoid" id="A0A369KCX0"/>
<dbReference type="STRING" id="39966.A0A369KCX0"/>
<evidence type="ECO:0000313" key="3">
    <source>
        <dbReference type="EMBL" id="RDB30727.1"/>
    </source>
</evidence>
<gene>
    <name evidence="3" type="primary">agn1_0</name>
    <name evidence="3" type="ORF">Hypma_005949</name>
</gene>
<dbReference type="EMBL" id="LUEZ02000004">
    <property type="protein sequence ID" value="RDB30727.1"/>
    <property type="molecule type" value="Genomic_DNA"/>
</dbReference>
<evidence type="ECO:0000256" key="1">
    <source>
        <dbReference type="SAM" id="MobiDB-lite"/>
    </source>
</evidence>
<name>A0A369KCX0_HYPMA</name>
<dbReference type="GO" id="GO:0051118">
    <property type="term" value="F:glucan endo-1,3-alpha-glucosidase activity"/>
    <property type="evidence" value="ECO:0007669"/>
    <property type="project" value="InterPro"/>
</dbReference>
<dbReference type="InterPro" id="IPR005197">
    <property type="entry name" value="Glyco_hydro_71"/>
</dbReference>
<keyword evidence="2" id="KW-0732">Signal</keyword>
<comment type="caution">
    <text evidence="3">The sequence shown here is derived from an EMBL/GenBank/DDBJ whole genome shotgun (WGS) entry which is preliminary data.</text>
</comment>
<evidence type="ECO:0000313" key="4">
    <source>
        <dbReference type="Proteomes" id="UP000076154"/>
    </source>
</evidence>
<dbReference type="AlphaFoldDB" id="A0A369KCX0"/>
<keyword evidence="4" id="KW-1185">Reference proteome</keyword>
<dbReference type="Pfam" id="PF03659">
    <property type="entry name" value="Glyco_hydro_71"/>
    <property type="match status" value="1"/>
</dbReference>
<dbReference type="Gene3D" id="3.20.20.80">
    <property type="entry name" value="Glycosidases"/>
    <property type="match status" value="1"/>
</dbReference>
<sequence>MRILTSLVLFFTLLLPSVLAQQDTDVQAPFHSDPDPNYDYDPPPPPPAADTDADGDAEVVAPKLVVAHHIVGNTYPYTKADWSRDIKLASSKGIDGFALNVGRDSWQPARVADAFAAAASSGTSFKLFLSFDMSSLPCGAPADANVLRTYIKSYAKHPNQMMYGGRVLVSTFAGEGCRFGGAGQGMDASASGAGQARDASASGGLDEAWRWALRSGVGDVKVYFVPSFFVDPSSFVALRGIDGAFNWNSAWPMGNYNISGDPDALYTRNLGGRTYMAGISPWFFTHYGPDTYNKNWIYRADDWLFAARWEILIRNRASVGIAQVITWNDYGESHYVGPIAGAQPNSQAWTNGFDHQGWLDLMQFYITAFKTGTYPKITRDRIFLWGRLYPANANAPDYIGKPQHWEWTRDYVWAVVLLASPATVSMSCGSSTKTAFLPAGPSKLKLPLSANCQVKAGIWRNNVVASQFSPKGFMFSQSPPSYNFNAFVAASP</sequence>